<dbReference type="PANTHER" id="PTHR42923">
    <property type="entry name" value="PROTOPORPHYRINOGEN OXIDASE"/>
    <property type="match status" value="1"/>
</dbReference>
<dbReference type="AlphaFoldDB" id="A0A5B8CS02"/>
<keyword evidence="3" id="KW-1185">Reference proteome</keyword>
<reference evidence="3" key="1">
    <citation type="journal article" date="2019" name="ISME J.">
        <title>Evolution in action: habitat transition from sediment to the pelagial leads to genome streamlining in Methylophilaceae.</title>
        <authorList>
            <person name="Salcher M."/>
            <person name="Schaefle D."/>
            <person name="Kaspar M."/>
            <person name="Neuenschwander S.M."/>
            <person name="Ghai R."/>
        </authorList>
    </citation>
    <scope>NUCLEOTIDE SEQUENCE [LARGE SCALE GENOMIC DNA]</scope>
    <source>
        <strain evidence="3">MMS-M-51</strain>
    </source>
</reference>
<protein>
    <submittedName>
        <fullName evidence="2">FAD-dependent oxidoreductase</fullName>
    </submittedName>
</protein>
<proteinExistence type="predicted"/>
<dbReference type="RefSeq" id="WP_140003243.1">
    <property type="nucleotide sequence ID" value="NZ_CP040946.1"/>
</dbReference>
<dbReference type="Gene3D" id="3.50.50.60">
    <property type="entry name" value="FAD/NAD(P)-binding domain"/>
    <property type="match status" value="1"/>
</dbReference>
<dbReference type="SUPFAM" id="SSF51905">
    <property type="entry name" value="FAD/NAD(P)-binding domain"/>
    <property type="match status" value="1"/>
</dbReference>
<sequence>MTATRLSNRRVAVIGAGLAGIAAAHKLLQHGYQVCLFEAAAQAGGRARGVTHANHLLDNGQHLCIGAYRDTLHLLQAAGMDATQVFMRLPLALHMHHPMQNGPQCMSLVTPTWLPAPLHLLWGLLSARGLDWQSKWRAIGWMNQLKKQAFTLGSDCTVKALLTQGKQTALAIQTLWEPLCLAALNTPIDVASAQVFLNVLRDSFQHRRQDSDFLVLRSDLSSALVQPLLRRIAFLGGEVRLRSTVSAIEATQQACTLTTSQGSETFDAVVVAVGPHQLKTIAGISVAPTLAYQPITTVYLQYGADLRLPYPIMGLCHGLAQWVFDRGQCCGQAGLLAVVISAHPPLTSDKPALIAQCITELNLALSQYHIRLSSSPDWTQVITEKRATFSCTPALVRPTTVTDNPRLLLAGDYVAGPYPATIEGAIRSGNAAAQAIIDQH</sequence>
<dbReference type="PANTHER" id="PTHR42923:SF47">
    <property type="entry name" value="BLR3003 PROTEIN"/>
    <property type="match status" value="1"/>
</dbReference>
<dbReference type="EMBL" id="CP040946">
    <property type="protein sequence ID" value="QDC43900.1"/>
    <property type="molecule type" value="Genomic_DNA"/>
</dbReference>
<evidence type="ECO:0000313" key="2">
    <source>
        <dbReference type="EMBL" id="QDC43900.1"/>
    </source>
</evidence>
<dbReference type="InterPro" id="IPR050464">
    <property type="entry name" value="Zeta_carotene_desat/Oxidored"/>
</dbReference>
<dbReference type="InterPro" id="IPR036188">
    <property type="entry name" value="FAD/NAD-bd_sf"/>
</dbReference>
<dbReference type="KEGG" id="mmec:FIU01_04760"/>
<feature type="domain" description="Amine oxidase" evidence="1">
    <location>
        <begin position="18"/>
        <end position="437"/>
    </location>
</feature>
<dbReference type="OrthoDB" id="7849608at2"/>
<evidence type="ECO:0000259" key="1">
    <source>
        <dbReference type="Pfam" id="PF01593"/>
    </source>
</evidence>
<dbReference type="GO" id="GO:0016491">
    <property type="term" value="F:oxidoreductase activity"/>
    <property type="evidence" value="ECO:0007669"/>
    <property type="project" value="InterPro"/>
</dbReference>
<dbReference type="InterPro" id="IPR002937">
    <property type="entry name" value="Amino_oxidase"/>
</dbReference>
<dbReference type="InterPro" id="IPR017830">
    <property type="entry name" value="SQase_HpnE"/>
</dbReference>
<accession>A0A5B8CS02</accession>
<evidence type="ECO:0000313" key="3">
    <source>
        <dbReference type="Proteomes" id="UP000311008"/>
    </source>
</evidence>
<dbReference type="NCBIfam" id="TIGR03467">
    <property type="entry name" value="HpnE"/>
    <property type="match status" value="1"/>
</dbReference>
<organism evidence="2 3">
    <name type="scientific">Methylophilus medardicus</name>
    <dbReference type="NCBI Taxonomy" id="2588534"/>
    <lineage>
        <taxon>Bacteria</taxon>
        <taxon>Pseudomonadati</taxon>
        <taxon>Pseudomonadota</taxon>
        <taxon>Betaproteobacteria</taxon>
        <taxon>Nitrosomonadales</taxon>
        <taxon>Methylophilaceae</taxon>
        <taxon>Methylophilus</taxon>
    </lineage>
</organism>
<gene>
    <name evidence="2" type="ORF">FIU01_04760</name>
</gene>
<dbReference type="Proteomes" id="UP000311008">
    <property type="component" value="Chromosome"/>
</dbReference>
<dbReference type="Pfam" id="PF01593">
    <property type="entry name" value="Amino_oxidase"/>
    <property type="match status" value="1"/>
</dbReference>
<dbReference type="PRINTS" id="PR00419">
    <property type="entry name" value="ADXRDTASE"/>
</dbReference>
<name>A0A5B8CS02_9PROT</name>